<reference evidence="1" key="1">
    <citation type="journal article" date="2014" name="Nat. Genet.">
        <title>Genome and transcriptome of the porcine whipworm Trichuris suis.</title>
        <authorList>
            <person name="Jex A.R."/>
            <person name="Nejsum P."/>
            <person name="Schwarz E.M."/>
            <person name="Hu L."/>
            <person name="Young N.D."/>
            <person name="Hall R.S."/>
            <person name="Korhonen P.K."/>
            <person name="Liao S."/>
            <person name="Thamsborg S."/>
            <person name="Xia J."/>
            <person name="Xu P."/>
            <person name="Wang S."/>
            <person name="Scheerlinck J.P."/>
            <person name="Hofmann A."/>
            <person name="Sternberg P.W."/>
            <person name="Wang J."/>
            <person name="Gasser R.B."/>
        </authorList>
    </citation>
    <scope>NUCLEOTIDE SEQUENCE [LARGE SCALE GENOMIC DNA]</scope>
    <source>
        <strain evidence="1">DCEP-RM93F</strain>
    </source>
</reference>
<sequence length="77" mass="8852">MNENALYEQAFYEDCLPWIQYRSSSLSDGIAAIVKNGFGVLLSSGWRYSGLHKLTALSIIPERIPRITERGWCDEKW</sequence>
<protein>
    <submittedName>
        <fullName evidence="1">Uncharacterized protein</fullName>
    </submittedName>
</protein>
<feature type="non-terminal residue" evidence="1">
    <location>
        <position position="77"/>
    </location>
</feature>
<dbReference type="EMBL" id="KL367724">
    <property type="protein sequence ID" value="KFD59861.1"/>
    <property type="molecule type" value="Genomic_DNA"/>
</dbReference>
<accession>A0A085MRL5</accession>
<gene>
    <name evidence="1" type="ORF">M514_27955</name>
</gene>
<organism evidence="1">
    <name type="scientific">Trichuris suis</name>
    <name type="common">pig whipworm</name>
    <dbReference type="NCBI Taxonomy" id="68888"/>
    <lineage>
        <taxon>Eukaryota</taxon>
        <taxon>Metazoa</taxon>
        <taxon>Ecdysozoa</taxon>
        <taxon>Nematoda</taxon>
        <taxon>Enoplea</taxon>
        <taxon>Dorylaimia</taxon>
        <taxon>Trichinellida</taxon>
        <taxon>Trichuridae</taxon>
        <taxon>Trichuris</taxon>
    </lineage>
</organism>
<proteinExistence type="predicted"/>
<dbReference type="Proteomes" id="UP000030758">
    <property type="component" value="Unassembled WGS sequence"/>
</dbReference>
<name>A0A085MRL5_9BILA</name>
<dbReference type="AlphaFoldDB" id="A0A085MRL5"/>
<evidence type="ECO:0000313" key="1">
    <source>
        <dbReference type="EMBL" id="KFD59861.1"/>
    </source>
</evidence>